<evidence type="ECO:0000313" key="1">
    <source>
        <dbReference type="EMBL" id="KYF89276.1"/>
    </source>
</evidence>
<protein>
    <submittedName>
        <fullName evidence="1">Uncharacterized protein</fullName>
    </submittedName>
</protein>
<reference evidence="1 2" key="1">
    <citation type="submission" date="2014-02" db="EMBL/GenBank/DDBJ databases">
        <title>The small core and large imbalanced accessory genome model reveals a collaborative survival strategy of Sorangium cellulosum strains in nature.</title>
        <authorList>
            <person name="Han K."/>
            <person name="Peng R."/>
            <person name="Blom J."/>
            <person name="Li Y.-Z."/>
        </authorList>
    </citation>
    <scope>NUCLEOTIDE SEQUENCE [LARGE SCALE GENOMIC DNA]</scope>
    <source>
        <strain evidence="1 2">So0149</strain>
    </source>
</reference>
<dbReference type="EMBL" id="JEMC01002261">
    <property type="protein sequence ID" value="KYF89276.1"/>
    <property type="molecule type" value="Genomic_DNA"/>
</dbReference>
<accession>A0A150SA86</accession>
<gene>
    <name evidence="1" type="ORF">BE18_22855</name>
</gene>
<comment type="caution">
    <text evidence="1">The sequence shown here is derived from an EMBL/GenBank/DDBJ whole genome shotgun (WGS) entry which is preliminary data.</text>
</comment>
<sequence>MSYAGFRIGQFTSPLTASTTNSLLQDADPALHTVLAYYQAVLSTHMGARFDAEVARAGLPDLSGRISMLAIPYDPLPFLTQAQLTPPFLALFVISERPSEKTRNWYHLEETWKLQWVLPPLGPAQYLQLYPFLRAVGKVILDRTEQGWDPTYQSGALVFNVAGIEEIKISEARYGSLQSLNTELFFPTVEMDLTVFERRMEAPGVENLTEIGGTISVADAQGSEDLIEFQEELT</sequence>
<proteinExistence type="predicted"/>
<dbReference type="AlphaFoldDB" id="A0A150SA86"/>
<evidence type="ECO:0000313" key="2">
    <source>
        <dbReference type="Proteomes" id="UP000075515"/>
    </source>
</evidence>
<name>A0A150SA86_SORCE</name>
<dbReference type="Proteomes" id="UP000075515">
    <property type="component" value="Unassembled WGS sequence"/>
</dbReference>
<organism evidence="1 2">
    <name type="scientific">Sorangium cellulosum</name>
    <name type="common">Polyangium cellulosum</name>
    <dbReference type="NCBI Taxonomy" id="56"/>
    <lineage>
        <taxon>Bacteria</taxon>
        <taxon>Pseudomonadati</taxon>
        <taxon>Myxococcota</taxon>
        <taxon>Polyangia</taxon>
        <taxon>Polyangiales</taxon>
        <taxon>Polyangiaceae</taxon>
        <taxon>Sorangium</taxon>
    </lineage>
</organism>